<reference evidence="1 2" key="1">
    <citation type="submission" date="2018-10" db="EMBL/GenBank/DDBJ databases">
        <title>Sphingobacterium sp. M05W1-28.</title>
        <authorList>
            <person name="Cai H."/>
        </authorList>
    </citation>
    <scope>NUCLEOTIDE SEQUENCE [LARGE SCALE GENOMIC DNA]</scope>
    <source>
        <strain evidence="1 2">M05W1-28</strain>
    </source>
</reference>
<dbReference type="RefSeq" id="WP_121127238.1">
    <property type="nucleotide sequence ID" value="NZ_RBWS01000029.1"/>
</dbReference>
<dbReference type="Proteomes" id="UP000282423">
    <property type="component" value="Unassembled WGS sequence"/>
</dbReference>
<dbReference type="AlphaFoldDB" id="A0A420VQE3"/>
<dbReference type="OrthoDB" id="708071at2"/>
<sequence>MKRINLKARIKRNMLDTLSGENYRDEHSEIIQYLNNIGADILVGIEREDGIYTLIGTETIYYMTSLMVQEKLSVKDFLCILQATTMTNGKMATYEFIKINENASVWVMNAQVMNALWNTMLLLDRLDR</sequence>
<organism evidence="1 2">
    <name type="scientific">Sphingobacterium puteale</name>
    <dbReference type="NCBI Taxonomy" id="2420510"/>
    <lineage>
        <taxon>Bacteria</taxon>
        <taxon>Pseudomonadati</taxon>
        <taxon>Bacteroidota</taxon>
        <taxon>Sphingobacteriia</taxon>
        <taxon>Sphingobacteriales</taxon>
        <taxon>Sphingobacteriaceae</taxon>
        <taxon>Sphingobacterium</taxon>
    </lineage>
</organism>
<name>A0A420VQE3_9SPHI</name>
<protein>
    <submittedName>
        <fullName evidence="1">Uncharacterized protein</fullName>
    </submittedName>
</protein>
<comment type="caution">
    <text evidence="1">The sequence shown here is derived from an EMBL/GenBank/DDBJ whole genome shotgun (WGS) entry which is preliminary data.</text>
</comment>
<keyword evidence="2" id="KW-1185">Reference proteome</keyword>
<evidence type="ECO:0000313" key="2">
    <source>
        <dbReference type="Proteomes" id="UP000282423"/>
    </source>
</evidence>
<dbReference type="EMBL" id="RBWS01000029">
    <property type="protein sequence ID" value="RKO68543.1"/>
    <property type="molecule type" value="Genomic_DNA"/>
</dbReference>
<accession>A0A420VQE3</accession>
<evidence type="ECO:0000313" key="1">
    <source>
        <dbReference type="EMBL" id="RKO68543.1"/>
    </source>
</evidence>
<gene>
    <name evidence="1" type="ORF">D7322_26790</name>
</gene>
<proteinExistence type="predicted"/>